<dbReference type="SUPFAM" id="SSF54285">
    <property type="entry name" value="MoaD/ThiS"/>
    <property type="match status" value="1"/>
</dbReference>
<comment type="similarity">
    <text evidence="2">Belongs to the MoaD family.</text>
</comment>
<organism evidence="4 5">
    <name type="scientific">Agrilactobacillus yilanensis</name>
    <dbReference type="NCBI Taxonomy" id="2485997"/>
    <lineage>
        <taxon>Bacteria</taxon>
        <taxon>Bacillati</taxon>
        <taxon>Bacillota</taxon>
        <taxon>Bacilli</taxon>
        <taxon>Lactobacillales</taxon>
        <taxon>Lactobacillaceae</taxon>
        <taxon>Agrilactobacillus</taxon>
    </lineage>
</organism>
<evidence type="ECO:0000313" key="5">
    <source>
        <dbReference type="Proteomes" id="UP001597267"/>
    </source>
</evidence>
<keyword evidence="1" id="KW-0547">Nucleotide-binding</keyword>
<keyword evidence="5" id="KW-1185">Reference proteome</keyword>
<dbReference type="PANTHER" id="PTHR33359">
    <property type="entry name" value="MOLYBDOPTERIN SYNTHASE SULFUR CARRIER SUBUNIT"/>
    <property type="match status" value="1"/>
</dbReference>
<dbReference type="CDD" id="cd00754">
    <property type="entry name" value="Ubl_MoaD"/>
    <property type="match status" value="1"/>
</dbReference>
<dbReference type="InterPro" id="IPR016155">
    <property type="entry name" value="Mopterin_synth/thiamin_S_b"/>
</dbReference>
<dbReference type="EMBL" id="JBHTOP010000022">
    <property type="protein sequence ID" value="MFD1671875.1"/>
    <property type="molecule type" value="Genomic_DNA"/>
</dbReference>
<dbReference type="PANTHER" id="PTHR33359:SF1">
    <property type="entry name" value="MOLYBDOPTERIN SYNTHASE SULFUR CARRIER SUBUNIT"/>
    <property type="match status" value="1"/>
</dbReference>
<name>A0ABW4J9K1_9LACO</name>
<sequence>MISIKLFAYLAEIVDLDEIKVEIAETEVTPVVIKAQVAAAYPVLKDYLKTVRFAVDQVFVEDDLMINVQEHHEYALIPPVSGG</sequence>
<evidence type="ECO:0000256" key="1">
    <source>
        <dbReference type="ARBA" id="ARBA00022741"/>
    </source>
</evidence>
<dbReference type="InterPro" id="IPR003749">
    <property type="entry name" value="ThiS/MoaD-like"/>
</dbReference>
<dbReference type="RefSeq" id="WP_125714419.1">
    <property type="nucleotide sequence ID" value="NZ_JBHTOP010000022.1"/>
</dbReference>
<dbReference type="InterPro" id="IPR012675">
    <property type="entry name" value="Beta-grasp_dom_sf"/>
</dbReference>
<dbReference type="InterPro" id="IPR044672">
    <property type="entry name" value="MOCS2A"/>
</dbReference>
<comment type="caution">
    <text evidence="4">The sequence shown here is derived from an EMBL/GenBank/DDBJ whole genome shotgun (WGS) entry which is preliminary data.</text>
</comment>
<reference evidence="5" key="1">
    <citation type="journal article" date="2019" name="Int. J. Syst. Evol. Microbiol.">
        <title>The Global Catalogue of Microorganisms (GCM) 10K type strain sequencing project: providing services to taxonomists for standard genome sequencing and annotation.</title>
        <authorList>
            <consortium name="The Broad Institute Genomics Platform"/>
            <consortium name="The Broad Institute Genome Sequencing Center for Infectious Disease"/>
            <person name="Wu L."/>
            <person name="Ma J."/>
        </authorList>
    </citation>
    <scope>NUCLEOTIDE SEQUENCE [LARGE SCALE GENOMIC DNA]</scope>
    <source>
        <strain evidence="5">CCM 8896</strain>
    </source>
</reference>
<evidence type="ECO:0000313" key="4">
    <source>
        <dbReference type="EMBL" id="MFD1671875.1"/>
    </source>
</evidence>
<dbReference type="Pfam" id="PF02597">
    <property type="entry name" value="ThiS"/>
    <property type="match status" value="1"/>
</dbReference>
<protein>
    <recommendedName>
        <fullName evidence="3">Molybdopterin synthase sulfur carrier subunit</fullName>
    </recommendedName>
</protein>
<gene>
    <name evidence="4" type="ORF">ACFQ5M_07205</name>
</gene>
<accession>A0ABW4J9K1</accession>
<dbReference type="Gene3D" id="3.10.20.30">
    <property type="match status" value="1"/>
</dbReference>
<evidence type="ECO:0000256" key="2">
    <source>
        <dbReference type="ARBA" id="ARBA00024200"/>
    </source>
</evidence>
<dbReference type="Proteomes" id="UP001597267">
    <property type="component" value="Unassembled WGS sequence"/>
</dbReference>
<evidence type="ECO:0000256" key="3">
    <source>
        <dbReference type="ARBA" id="ARBA00024247"/>
    </source>
</evidence>
<proteinExistence type="inferred from homology"/>